<protein>
    <recommendedName>
        <fullName evidence="6">Alpha/beta fold hydrolase</fullName>
    </recommendedName>
</protein>
<reference evidence="4 5" key="1">
    <citation type="submission" date="2023-09" db="EMBL/GenBank/DDBJ databases">
        <authorList>
            <person name="Rey-Velasco X."/>
        </authorList>
    </citation>
    <scope>NUCLEOTIDE SEQUENCE [LARGE SCALE GENOMIC DNA]</scope>
    <source>
        <strain evidence="4 5">W345</strain>
    </source>
</reference>
<name>A0ABU2WDL9_9GAMM</name>
<dbReference type="PANTHER" id="PTHR43037">
    <property type="entry name" value="UNNAMED PRODUCT-RELATED"/>
    <property type="match status" value="1"/>
</dbReference>
<evidence type="ECO:0000256" key="2">
    <source>
        <dbReference type="ARBA" id="ARBA00022801"/>
    </source>
</evidence>
<feature type="chain" id="PRO_5046785739" description="Alpha/beta fold hydrolase" evidence="3">
    <location>
        <begin position="28"/>
        <end position="389"/>
    </location>
</feature>
<accession>A0ABU2WDL9</accession>
<sequence length="389" mass="41667">MKRTVTGRACVTIASGFLLGVLLSACGGGGGGSDDGGIDLDDLKTEITVTREACTPFGAPPRPLQATNALFQPTCITGGERMADWTDAEGTARTACLYEPEQASTEAPLPLVVYLHPSIFGPDISLAFNNVRGGLETADLSGDPERPGFIMLAPYGRVTERYYPFPDDGLTPGWDNWYRQMLPDQPSRSVNGEAWPINVDVAAIDHFLDEVVASGKVDTDRIYLMGWSNGSALAVLYALNRPEIAAAAVYSSPDPFEAFNDPCVQLPVPDAPKDDTELQVFNAGLPIFHIHNDCDLAGLCPNGLHLKQTVLGTGVADFTSQIINTALDPVDACVDACGTDPLADYASLSEIPGYLGNLPGYTVGLVNHLRWPIGYTDSMYAFLRDHPKN</sequence>
<dbReference type="SUPFAM" id="SSF53474">
    <property type="entry name" value="alpha/beta-Hydrolases"/>
    <property type="match status" value="1"/>
</dbReference>
<dbReference type="InterPro" id="IPR050955">
    <property type="entry name" value="Plant_Biomass_Hydrol_Est"/>
</dbReference>
<proteinExistence type="predicted"/>
<dbReference type="Proteomes" id="UP001254608">
    <property type="component" value="Unassembled WGS sequence"/>
</dbReference>
<feature type="signal peptide" evidence="3">
    <location>
        <begin position="1"/>
        <end position="27"/>
    </location>
</feature>
<keyword evidence="2" id="KW-0378">Hydrolase</keyword>
<evidence type="ECO:0008006" key="6">
    <source>
        <dbReference type="Google" id="ProtNLM"/>
    </source>
</evidence>
<keyword evidence="1 3" id="KW-0732">Signal</keyword>
<dbReference type="PROSITE" id="PS51257">
    <property type="entry name" value="PROKAR_LIPOPROTEIN"/>
    <property type="match status" value="1"/>
</dbReference>
<gene>
    <name evidence="4" type="ORF">RM530_01115</name>
</gene>
<organism evidence="4 5">
    <name type="scientific">Banduia mediterranea</name>
    <dbReference type="NCBI Taxonomy" id="3075609"/>
    <lineage>
        <taxon>Bacteria</taxon>
        <taxon>Pseudomonadati</taxon>
        <taxon>Pseudomonadota</taxon>
        <taxon>Gammaproteobacteria</taxon>
        <taxon>Nevskiales</taxon>
        <taxon>Algiphilaceae</taxon>
        <taxon>Banduia</taxon>
    </lineage>
</organism>
<dbReference type="RefSeq" id="WP_311363358.1">
    <property type="nucleotide sequence ID" value="NZ_JAVRIC010000001.1"/>
</dbReference>
<comment type="caution">
    <text evidence="4">The sequence shown here is derived from an EMBL/GenBank/DDBJ whole genome shotgun (WGS) entry which is preliminary data.</text>
</comment>
<evidence type="ECO:0000313" key="4">
    <source>
        <dbReference type="EMBL" id="MDT0495966.1"/>
    </source>
</evidence>
<dbReference type="InterPro" id="IPR029058">
    <property type="entry name" value="AB_hydrolase_fold"/>
</dbReference>
<evidence type="ECO:0000256" key="1">
    <source>
        <dbReference type="ARBA" id="ARBA00022729"/>
    </source>
</evidence>
<dbReference type="Gene3D" id="3.40.50.1820">
    <property type="entry name" value="alpha/beta hydrolase"/>
    <property type="match status" value="1"/>
</dbReference>
<evidence type="ECO:0000313" key="5">
    <source>
        <dbReference type="Proteomes" id="UP001254608"/>
    </source>
</evidence>
<dbReference type="EMBL" id="JAVRIC010000001">
    <property type="protein sequence ID" value="MDT0495966.1"/>
    <property type="molecule type" value="Genomic_DNA"/>
</dbReference>
<dbReference type="PANTHER" id="PTHR43037:SF5">
    <property type="entry name" value="FERULOYL ESTERASE"/>
    <property type="match status" value="1"/>
</dbReference>
<evidence type="ECO:0000256" key="3">
    <source>
        <dbReference type="SAM" id="SignalP"/>
    </source>
</evidence>
<keyword evidence="5" id="KW-1185">Reference proteome</keyword>